<feature type="repeat" description="WD" evidence="3">
    <location>
        <begin position="397"/>
        <end position="429"/>
    </location>
</feature>
<keyword evidence="1 3" id="KW-0853">WD repeat</keyword>
<dbReference type="SUPFAM" id="SSF50978">
    <property type="entry name" value="WD40 repeat-like"/>
    <property type="match status" value="1"/>
</dbReference>
<feature type="compositionally biased region" description="Basic residues" evidence="5">
    <location>
        <begin position="207"/>
        <end position="217"/>
    </location>
</feature>
<dbReference type="PROSITE" id="PS50082">
    <property type="entry name" value="WD_REPEATS_2"/>
    <property type="match status" value="6"/>
</dbReference>
<proteinExistence type="predicted"/>
<accession>A0AA38LSN3</accession>
<dbReference type="Gene3D" id="2.130.10.10">
    <property type="entry name" value="YVTN repeat-like/Quinoprotein amine dehydrogenase"/>
    <property type="match status" value="3"/>
</dbReference>
<feature type="coiled-coil region" evidence="4">
    <location>
        <begin position="231"/>
        <end position="303"/>
    </location>
</feature>
<feature type="repeat" description="WD" evidence="3">
    <location>
        <begin position="736"/>
        <end position="767"/>
    </location>
</feature>
<feature type="compositionally biased region" description="Basic residues" evidence="5">
    <location>
        <begin position="553"/>
        <end position="563"/>
    </location>
</feature>
<dbReference type="GO" id="GO:1990234">
    <property type="term" value="C:transferase complex"/>
    <property type="evidence" value="ECO:0007669"/>
    <property type="project" value="UniProtKB-ARBA"/>
</dbReference>
<dbReference type="PRINTS" id="PR00320">
    <property type="entry name" value="GPROTEINBRPT"/>
</dbReference>
<feature type="repeat" description="WD" evidence="3">
    <location>
        <begin position="633"/>
        <end position="655"/>
    </location>
</feature>
<feature type="region of interest" description="Disordered" evidence="5">
    <location>
        <begin position="540"/>
        <end position="584"/>
    </location>
</feature>
<protein>
    <submittedName>
        <fullName evidence="6">WD40-repeat-containing domain protein</fullName>
    </submittedName>
</protein>
<feature type="region of interest" description="Disordered" evidence="5">
    <location>
        <begin position="1"/>
        <end position="21"/>
    </location>
</feature>
<dbReference type="EMBL" id="JAKWFO010000005">
    <property type="protein sequence ID" value="KAI9635937.1"/>
    <property type="molecule type" value="Genomic_DNA"/>
</dbReference>
<feature type="repeat" description="WD" evidence="3">
    <location>
        <begin position="355"/>
        <end position="396"/>
    </location>
</feature>
<dbReference type="Pfam" id="PF00400">
    <property type="entry name" value="WD40"/>
    <property type="match status" value="5"/>
</dbReference>
<evidence type="ECO:0000256" key="3">
    <source>
        <dbReference type="PROSITE-ProRule" id="PRU00221"/>
    </source>
</evidence>
<dbReference type="InterPro" id="IPR020472">
    <property type="entry name" value="WD40_PAC1"/>
</dbReference>
<dbReference type="GeneID" id="77726306"/>
<dbReference type="InterPro" id="IPR015943">
    <property type="entry name" value="WD40/YVTN_repeat-like_dom_sf"/>
</dbReference>
<organism evidence="6 7">
    <name type="scientific">Dioszegia hungarica</name>
    <dbReference type="NCBI Taxonomy" id="4972"/>
    <lineage>
        <taxon>Eukaryota</taxon>
        <taxon>Fungi</taxon>
        <taxon>Dikarya</taxon>
        <taxon>Basidiomycota</taxon>
        <taxon>Agaricomycotina</taxon>
        <taxon>Tremellomycetes</taxon>
        <taxon>Tremellales</taxon>
        <taxon>Bulleribasidiaceae</taxon>
        <taxon>Dioszegia</taxon>
    </lineage>
</organism>
<dbReference type="PROSITE" id="PS50294">
    <property type="entry name" value="WD_REPEATS_REGION"/>
    <property type="match status" value="5"/>
</dbReference>
<feature type="repeat" description="WD" evidence="3">
    <location>
        <begin position="492"/>
        <end position="531"/>
    </location>
</feature>
<evidence type="ECO:0000313" key="7">
    <source>
        <dbReference type="Proteomes" id="UP001164286"/>
    </source>
</evidence>
<evidence type="ECO:0000256" key="4">
    <source>
        <dbReference type="SAM" id="Coils"/>
    </source>
</evidence>
<keyword evidence="4" id="KW-0175">Coiled coil</keyword>
<feature type="region of interest" description="Disordered" evidence="5">
    <location>
        <begin position="310"/>
        <end position="342"/>
    </location>
</feature>
<dbReference type="CDD" id="cd00200">
    <property type="entry name" value="WD40"/>
    <property type="match status" value="1"/>
</dbReference>
<evidence type="ECO:0000313" key="6">
    <source>
        <dbReference type="EMBL" id="KAI9635937.1"/>
    </source>
</evidence>
<dbReference type="SMART" id="SM00320">
    <property type="entry name" value="WD40"/>
    <property type="match status" value="7"/>
</dbReference>
<dbReference type="InterPro" id="IPR019775">
    <property type="entry name" value="WD40_repeat_CS"/>
</dbReference>
<dbReference type="InterPro" id="IPR036322">
    <property type="entry name" value="WD40_repeat_dom_sf"/>
</dbReference>
<feature type="compositionally biased region" description="Polar residues" evidence="5">
    <location>
        <begin position="310"/>
        <end position="328"/>
    </location>
</feature>
<feature type="region of interest" description="Disordered" evidence="5">
    <location>
        <begin position="188"/>
        <end position="224"/>
    </location>
</feature>
<dbReference type="PROSITE" id="PS00678">
    <property type="entry name" value="WD_REPEATS_1"/>
    <property type="match status" value="4"/>
</dbReference>
<gene>
    <name evidence="6" type="ORF">MKK02DRAFT_25864</name>
</gene>
<name>A0AA38LSN3_9TREE</name>
<dbReference type="PANTHER" id="PTHR22847">
    <property type="entry name" value="WD40 REPEAT PROTEIN"/>
    <property type="match status" value="1"/>
</dbReference>
<dbReference type="Proteomes" id="UP001164286">
    <property type="component" value="Unassembled WGS sequence"/>
</dbReference>
<dbReference type="AlphaFoldDB" id="A0AA38LSN3"/>
<reference evidence="6" key="1">
    <citation type="journal article" date="2022" name="G3 (Bethesda)">
        <title>High quality genome of the basidiomycete yeast Dioszegia hungarica PDD-24b-2 isolated from cloud water.</title>
        <authorList>
            <person name="Jarrige D."/>
            <person name="Haridas S."/>
            <person name="Bleykasten-Grosshans C."/>
            <person name="Joly M."/>
            <person name="Nadalig T."/>
            <person name="Sancelme M."/>
            <person name="Vuilleumier S."/>
            <person name="Grigoriev I.V."/>
            <person name="Amato P."/>
            <person name="Bringel F."/>
        </authorList>
    </citation>
    <scope>NUCLEOTIDE SEQUENCE</scope>
    <source>
        <strain evidence="6">PDD-24b-2</strain>
    </source>
</reference>
<dbReference type="PANTHER" id="PTHR22847:SF637">
    <property type="entry name" value="WD REPEAT DOMAIN 5B"/>
    <property type="match status" value="1"/>
</dbReference>
<keyword evidence="2" id="KW-0677">Repeat</keyword>
<dbReference type="FunFam" id="2.130.10.10:FF:000840">
    <property type="entry name" value="Related to CAF4-CCR4 associated factor"/>
    <property type="match status" value="1"/>
</dbReference>
<sequence>MPRGDETPTGRRPIRSALDPLSQPYFSGLTTAASMAKEAIMGGLGSDYRRSESMRILSDLTPAMMNPRIIGQASSSKRSLPPGARPHSLLRLPTSLPSSFATISTKTTSSSLAILESVDKLASLSLDQPRLHSLQEEQPSLIRGFKATIPSSEMAKQRRRLIRGGMAEEELGGKMGLKRLGDRARGLLTEGGEEGEGSESSADVGGRRSRRKAREKRRAGEGKHVKGKYHLEDLVKQADEIAQDKDNLQTRSVSYSLIHAEIGEVSAKIDTLEEIRRRLEESLLHLQEEQLELDDELEGVQELMTSPEMTSAAGTKALPNSASGLSTKSSRRRRGPAFLPSEHDDLPSGVAFMTLMGHTGPITALDFDEPYGMLVTAGQDDVVKVWDLCDGEEIGQLRGHNGMVKALQVEDTLCLTGGADGAVRLWDLRLVDDFEDRLQKMTQHEDERNVLDRIAEHDDGEGFDWDEGPSGYTDHTAMSRLEEDNGPCVRVLEGHSKAVTSLYYEDNVLVTGSSDKTIRKWDVTTGQCVLTMDILWAISNPPPQAPSAPSSSSRRKPALRHRSSTSFGSNHYDDLLPSPGPGTGLMGAGMSGAQLLAAATSAQFAVPTPPYADGTWEMYQDFVGGLQFWGYALASGSGDGGVRMWDLRTGQAHRTLVGHTAPVTCLQFDENHVVTGSLDKTIRIWDIRQGAVAETHRYEYPVTALQFDSRKVVACTGENGVEVYNRTTHAHTRLIVNGHTKPAEKLRFIDRYLVSGGRDGCAKVWSM</sequence>
<dbReference type="RefSeq" id="XP_052945714.1">
    <property type="nucleotide sequence ID" value="XM_053087105.1"/>
</dbReference>
<evidence type="ECO:0000256" key="2">
    <source>
        <dbReference type="ARBA" id="ARBA00022737"/>
    </source>
</evidence>
<keyword evidence="7" id="KW-1185">Reference proteome</keyword>
<feature type="repeat" description="WD" evidence="3">
    <location>
        <begin position="656"/>
        <end position="695"/>
    </location>
</feature>
<evidence type="ECO:0000256" key="5">
    <source>
        <dbReference type="SAM" id="MobiDB-lite"/>
    </source>
</evidence>
<evidence type="ECO:0000256" key="1">
    <source>
        <dbReference type="ARBA" id="ARBA00022574"/>
    </source>
</evidence>
<dbReference type="Gene3D" id="6.10.280.220">
    <property type="match status" value="1"/>
</dbReference>
<comment type="caution">
    <text evidence="6">The sequence shown here is derived from an EMBL/GenBank/DDBJ whole genome shotgun (WGS) entry which is preliminary data.</text>
</comment>
<dbReference type="InterPro" id="IPR001680">
    <property type="entry name" value="WD40_rpt"/>
</dbReference>